<proteinExistence type="predicted"/>
<dbReference type="eggNOG" id="COG0456">
    <property type="taxonomic scope" value="Bacteria"/>
</dbReference>
<reference evidence="1 2" key="1">
    <citation type="submission" date="2011-01" db="EMBL/GenBank/DDBJ databases">
        <authorList>
            <person name="Weinstock G."/>
            <person name="Sodergren E."/>
            <person name="Clifton S."/>
            <person name="Fulton L."/>
            <person name="Fulton B."/>
            <person name="Courtney L."/>
            <person name="Fronick C."/>
            <person name="Harrison M."/>
            <person name="Strong C."/>
            <person name="Farmer C."/>
            <person name="Delahaunty K."/>
            <person name="Markovic C."/>
            <person name="Hall O."/>
            <person name="Minx P."/>
            <person name="Tomlinson C."/>
            <person name="Mitreva M."/>
            <person name="Hou S."/>
            <person name="Chen J."/>
            <person name="Wollam A."/>
            <person name="Pepin K.H."/>
            <person name="Johnson M."/>
            <person name="Bhonagiri V."/>
            <person name="Zhang X."/>
            <person name="Suruliraj S."/>
            <person name="Warren W."/>
            <person name="Chinwalla A."/>
            <person name="Mardis E.R."/>
            <person name="Wilson R.K."/>
        </authorList>
    </citation>
    <scope>NUCLEOTIDE SEQUENCE [LARGE SCALE GENOMIC DNA]</scope>
    <source>
        <strain evidence="2">DSM 22608 / JCM 16073 / KCTC 15190 / YIT 12066</strain>
    </source>
</reference>
<keyword evidence="2" id="KW-1185">Reference proteome</keyword>
<dbReference type="InterPro" id="IPR016181">
    <property type="entry name" value="Acyl_CoA_acyltransferase"/>
</dbReference>
<dbReference type="EMBL" id="AEVO01000036">
    <property type="protein sequence ID" value="EFY07394.1"/>
    <property type="molecule type" value="Genomic_DNA"/>
</dbReference>
<organism evidence="1 2">
    <name type="scientific">Succinatimonas hippei (strain DSM 22608 / JCM 16073 / KCTC 15190 / YIT 12066)</name>
    <dbReference type="NCBI Taxonomy" id="762983"/>
    <lineage>
        <taxon>Bacteria</taxon>
        <taxon>Pseudomonadati</taxon>
        <taxon>Pseudomonadota</taxon>
        <taxon>Gammaproteobacteria</taxon>
        <taxon>Aeromonadales</taxon>
        <taxon>Succinivibrionaceae</taxon>
        <taxon>Succinatimonas</taxon>
    </lineage>
</organism>
<gene>
    <name evidence="1" type="ORF">HMPREF9444_00761</name>
</gene>
<dbReference type="Gene3D" id="3.40.630.30">
    <property type="match status" value="1"/>
</dbReference>
<name>E8LJC3_SUCHY</name>
<dbReference type="OrthoDB" id="9796381at2"/>
<dbReference type="AlphaFoldDB" id="E8LJC3"/>
<comment type="caution">
    <text evidence="1">The sequence shown here is derived from an EMBL/GenBank/DDBJ whole genome shotgun (WGS) entry which is preliminary data.</text>
</comment>
<accession>E8LJC3</accession>
<dbReference type="STRING" id="762983.HMPREF9444_00761"/>
<dbReference type="GO" id="GO:0016740">
    <property type="term" value="F:transferase activity"/>
    <property type="evidence" value="ECO:0007669"/>
    <property type="project" value="UniProtKB-KW"/>
</dbReference>
<evidence type="ECO:0000313" key="1">
    <source>
        <dbReference type="EMBL" id="EFY07394.1"/>
    </source>
</evidence>
<protein>
    <submittedName>
        <fullName evidence="1">Acetyltransferase, GNAT family</fullName>
    </submittedName>
</protein>
<keyword evidence="1" id="KW-0808">Transferase</keyword>
<dbReference type="SUPFAM" id="SSF55729">
    <property type="entry name" value="Acyl-CoA N-acyltransferases (Nat)"/>
    <property type="match status" value="1"/>
</dbReference>
<dbReference type="RefSeq" id="WP_009142974.1">
    <property type="nucleotide sequence ID" value="NZ_GL830973.1"/>
</dbReference>
<sequence>MRIRETVEKDLVFVDAIFNSARDFMRLNGNPHQWNQNYPTSRDVAQDIKSKRAFVCVNDDDIPIGTFALFDYEPAYDYIEGAWLSDKPYKAVHRIATVRKGKIGSFIIKFLEEKYEHLRIDTHENNVPMQNLLTKFNFKRCGIIYIPDHGQRVAFEFVK</sequence>
<dbReference type="HOGENOM" id="CLU_013985_13_0_6"/>
<dbReference type="Proteomes" id="UP000018458">
    <property type="component" value="Unassembled WGS sequence"/>
</dbReference>
<evidence type="ECO:0000313" key="2">
    <source>
        <dbReference type="Proteomes" id="UP000018458"/>
    </source>
</evidence>